<reference evidence="2 3" key="1">
    <citation type="submission" date="2018-06" db="EMBL/GenBank/DDBJ databases">
        <title>Genome Sequence of the Brown Rot Fungal Pathogen Monilinia fructigena.</title>
        <authorList>
            <person name="Landi L."/>
            <person name="De Miccolis Angelini R.M."/>
            <person name="Pollastro S."/>
            <person name="Abate D."/>
            <person name="Faretra F."/>
            <person name="Romanazzi G."/>
        </authorList>
    </citation>
    <scope>NUCLEOTIDE SEQUENCE [LARGE SCALE GENOMIC DNA]</scope>
    <source>
        <strain evidence="2 3">Mfrg269</strain>
    </source>
</reference>
<keyword evidence="3" id="KW-1185">Reference proteome</keyword>
<evidence type="ECO:0000256" key="1">
    <source>
        <dbReference type="SAM" id="MobiDB-lite"/>
    </source>
</evidence>
<name>A0A395IGI3_9HELO</name>
<comment type="caution">
    <text evidence="2">The sequence shown here is derived from an EMBL/GenBank/DDBJ whole genome shotgun (WGS) entry which is preliminary data.</text>
</comment>
<dbReference type="EMBL" id="QKRW01000056">
    <property type="protein sequence ID" value="RAL59271.1"/>
    <property type="molecule type" value="Genomic_DNA"/>
</dbReference>
<proteinExistence type="predicted"/>
<evidence type="ECO:0000313" key="3">
    <source>
        <dbReference type="Proteomes" id="UP000249056"/>
    </source>
</evidence>
<dbReference type="OrthoDB" id="3511819at2759"/>
<sequence length="412" mass="46694">MNEAADVLASIMLNGHDDVQYQRYNSSEENVDNMDVDDDPKLILQDTIIYQRNGSIANLFDTAAGLKLRAEGTLWVENAERYKLKRPNAHFTDMVESAELKHFITDYYERVSDNEAKDDLLDLCWEYAREDGRGLLHDEVIEVLTKDANAFFLLTAFREEIWVDAKVQDMKWSRTAIYKLLKKECPNAFKRANTNLSSEPEPMIIDPPIIPDLPPVIGDGFPIKVIRGAGPRIAKCLVYKIGGLIADLLEERQPHLFKGSKLVDELREIARTPYPPYTKQVTSDVQWQEYMDKAEGLYLVRRNLHHSEKSGAFSTNGSTKFQVKDIFTGELAPHRSIGRSGTGRVGRPPKNRDYEAGVYYGDEEDQAETSSGVEAEIPLTAESVWQHVWDLGGEEEIIGGRVIPARIRRAGY</sequence>
<dbReference type="AlphaFoldDB" id="A0A395IGI3"/>
<dbReference type="Proteomes" id="UP000249056">
    <property type="component" value="Unassembled WGS sequence"/>
</dbReference>
<evidence type="ECO:0000313" key="2">
    <source>
        <dbReference type="EMBL" id="RAL59271.1"/>
    </source>
</evidence>
<gene>
    <name evidence="2" type="ORF">DID88_006985</name>
</gene>
<feature type="region of interest" description="Disordered" evidence="1">
    <location>
        <begin position="335"/>
        <end position="372"/>
    </location>
</feature>
<protein>
    <submittedName>
        <fullName evidence="2">Uncharacterized protein</fullName>
    </submittedName>
</protein>
<organism evidence="2 3">
    <name type="scientific">Monilinia fructigena</name>
    <dbReference type="NCBI Taxonomy" id="38457"/>
    <lineage>
        <taxon>Eukaryota</taxon>
        <taxon>Fungi</taxon>
        <taxon>Dikarya</taxon>
        <taxon>Ascomycota</taxon>
        <taxon>Pezizomycotina</taxon>
        <taxon>Leotiomycetes</taxon>
        <taxon>Helotiales</taxon>
        <taxon>Sclerotiniaceae</taxon>
        <taxon>Monilinia</taxon>
    </lineage>
</organism>
<accession>A0A395IGI3</accession>